<keyword evidence="3" id="KW-1185">Reference proteome</keyword>
<evidence type="ECO:0000313" key="2">
    <source>
        <dbReference type="EMBL" id="GFN93342.1"/>
    </source>
</evidence>
<keyword evidence="2" id="KW-0695">RNA-directed DNA polymerase</keyword>
<feature type="compositionally biased region" description="Basic residues" evidence="1">
    <location>
        <begin position="20"/>
        <end position="30"/>
    </location>
</feature>
<name>A0AAV3ZFG5_9GAST</name>
<keyword evidence="2" id="KW-0808">Transferase</keyword>
<organism evidence="2 3">
    <name type="scientific">Plakobranchus ocellatus</name>
    <dbReference type="NCBI Taxonomy" id="259542"/>
    <lineage>
        <taxon>Eukaryota</taxon>
        <taxon>Metazoa</taxon>
        <taxon>Spiralia</taxon>
        <taxon>Lophotrochozoa</taxon>
        <taxon>Mollusca</taxon>
        <taxon>Gastropoda</taxon>
        <taxon>Heterobranchia</taxon>
        <taxon>Euthyneura</taxon>
        <taxon>Panpulmonata</taxon>
        <taxon>Sacoglossa</taxon>
        <taxon>Placobranchoidea</taxon>
        <taxon>Plakobranchidae</taxon>
        <taxon>Plakobranchus</taxon>
    </lineage>
</organism>
<dbReference type="AlphaFoldDB" id="A0AAV3ZFG5"/>
<feature type="compositionally biased region" description="Basic and acidic residues" evidence="1">
    <location>
        <begin position="1"/>
        <end position="19"/>
    </location>
</feature>
<reference evidence="2 3" key="1">
    <citation type="journal article" date="2021" name="Elife">
        <title>Chloroplast acquisition without the gene transfer in kleptoplastic sea slugs, Plakobranchus ocellatus.</title>
        <authorList>
            <person name="Maeda T."/>
            <person name="Takahashi S."/>
            <person name="Yoshida T."/>
            <person name="Shimamura S."/>
            <person name="Takaki Y."/>
            <person name="Nagai Y."/>
            <person name="Toyoda A."/>
            <person name="Suzuki Y."/>
            <person name="Arimoto A."/>
            <person name="Ishii H."/>
            <person name="Satoh N."/>
            <person name="Nishiyama T."/>
            <person name="Hasebe M."/>
            <person name="Maruyama T."/>
            <person name="Minagawa J."/>
            <person name="Obokata J."/>
            <person name="Shigenobu S."/>
        </authorList>
    </citation>
    <scope>NUCLEOTIDE SEQUENCE [LARGE SCALE GENOMIC DNA]</scope>
</reference>
<dbReference type="EMBL" id="BLXT01002329">
    <property type="protein sequence ID" value="GFN93342.1"/>
    <property type="molecule type" value="Genomic_DNA"/>
</dbReference>
<dbReference type="GO" id="GO:0003964">
    <property type="term" value="F:RNA-directed DNA polymerase activity"/>
    <property type="evidence" value="ECO:0007669"/>
    <property type="project" value="UniProtKB-KW"/>
</dbReference>
<keyword evidence="2" id="KW-0548">Nucleotidyltransferase</keyword>
<evidence type="ECO:0000256" key="1">
    <source>
        <dbReference type="SAM" id="MobiDB-lite"/>
    </source>
</evidence>
<dbReference type="Proteomes" id="UP000735302">
    <property type="component" value="Unassembled WGS sequence"/>
</dbReference>
<accession>A0AAV3ZFG5</accession>
<gene>
    <name evidence="2" type="ORF">PoB_001984800</name>
</gene>
<proteinExistence type="predicted"/>
<comment type="caution">
    <text evidence="2">The sequence shown here is derived from an EMBL/GenBank/DDBJ whole genome shotgun (WGS) entry which is preliminary data.</text>
</comment>
<protein>
    <submittedName>
        <fullName evidence="2">Reverse transcriptase</fullName>
    </submittedName>
</protein>
<evidence type="ECO:0000313" key="3">
    <source>
        <dbReference type="Proteomes" id="UP000735302"/>
    </source>
</evidence>
<sequence>MRHERLQERAEGNTKMERPRKQKRNLKKQMKAIPVEEQTDEISSSTVNSIEAKINRFTRKWLGVPPGLTNITSQREREEGY</sequence>
<feature type="region of interest" description="Disordered" evidence="1">
    <location>
        <begin position="1"/>
        <end position="46"/>
    </location>
</feature>